<keyword evidence="2" id="KW-1185">Reference proteome</keyword>
<dbReference type="Proteomes" id="UP001385951">
    <property type="component" value="Unassembled WGS sequence"/>
</dbReference>
<proteinExistence type="predicted"/>
<evidence type="ECO:0000313" key="2">
    <source>
        <dbReference type="Proteomes" id="UP001385951"/>
    </source>
</evidence>
<protein>
    <submittedName>
        <fullName evidence="1">Uncharacterized protein</fullName>
    </submittedName>
</protein>
<evidence type="ECO:0000313" key="1">
    <source>
        <dbReference type="EMBL" id="KAK7687510.1"/>
    </source>
</evidence>
<name>A0AAW0G1Y6_9APHY</name>
<organism evidence="1 2">
    <name type="scientific">Cerrena zonata</name>
    <dbReference type="NCBI Taxonomy" id="2478898"/>
    <lineage>
        <taxon>Eukaryota</taxon>
        <taxon>Fungi</taxon>
        <taxon>Dikarya</taxon>
        <taxon>Basidiomycota</taxon>
        <taxon>Agaricomycotina</taxon>
        <taxon>Agaricomycetes</taxon>
        <taxon>Polyporales</taxon>
        <taxon>Cerrenaceae</taxon>
        <taxon>Cerrena</taxon>
    </lineage>
</organism>
<dbReference type="EMBL" id="JASBNA010000013">
    <property type="protein sequence ID" value="KAK7687510.1"/>
    <property type="molecule type" value="Genomic_DNA"/>
</dbReference>
<accession>A0AAW0G1Y6</accession>
<comment type="caution">
    <text evidence="1">The sequence shown here is derived from an EMBL/GenBank/DDBJ whole genome shotgun (WGS) entry which is preliminary data.</text>
</comment>
<gene>
    <name evidence="1" type="ORF">QCA50_009387</name>
</gene>
<sequence>MDAKTRSQFYLSVNGMESIIELMNKDLQPHDILKELRQIRQDHVLKALKLEPTPADSSWSWVSSFMNIWWHLHRKPYLFNET</sequence>
<dbReference type="AlphaFoldDB" id="A0AAW0G1Y6"/>
<reference evidence="1 2" key="1">
    <citation type="submission" date="2022-09" db="EMBL/GenBank/DDBJ databases">
        <authorList>
            <person name="Palmer J.M."/>
        </authorList>
    </citation>
    <scope>NUCLEOTIDE SEQUENCE [LARGE SCALE GENOMIC DNA]</scope>
    <source>
        <strain evidence="1 2">DSM 7382</strain>
    </source>
</reference>